<dbReference type="InterPro" id="IPR017972">
    <property type="entry name" value="Cyt_P450_CS"/>
</dbReference>
<keyword evidence="10" id="KW-0812">Transmembrane</keyword>
<evidence type="ECO:0000256" key="6">
    <source>
        <dbReference type="ARBA" id="ARBA00023004"/>
    </source>
</evidence>
<dbReference type="PRINTS" id="PR00385">
    <property type="entry name" value="P450"/>
</dbReference>
<accession>A0A8H5HI26</accession>
<evidence type="ECO:0000256" key="10">
    <source>
        <dbReference type="SAM" id="Phobius"/>
    </source>
</evidence>
<evidence type="ECO:0000256" key="2">
    <source>
        <dbReference type="ARBA" id="ARBA00010617"/>
    </source>
</evidence>
<comment type="similarity">
    <text evidence="2 9">Belongs to the cytochrome P450 family.</text>
</comment>
<keyword evidence="7 9" id="KW-0503">Monooxygenase</keyword>
<keyword evidence="12" id="KW-1185">Reference proteome</keyword>
<dbReference type="InterPro" id="IPR002401">
    <property type="entry name" value="Cyt_P450_E_grp-I"/>
</dbReference>
<dbReference type="GO" id="GO:0005506">
    <property type="term" value="F:iron ion binding"/>
    <property type="evidence" value="ECO:0007669"/>
    <property type="project" value="InterPro"/>
</dbReference>
<feature type="transmembrane region" description="Helical" evidence="10">
    <location>
        <begin position="123"/>
        <end position="144"/>
    </location>
</feature>
<keyword evidence="4 8" id="KW-0479">Metal-binding</keyword>
<keyword evidence="6 8" id="KW-0408">Iron</keyword>
<evidence type="ECO:0000313" key="12">
    <source>
        <dbReference type="Proteomes" id="UP000565441"/>
    </source>
</evidence>
<evidence type="ECO:0000256" key="8">
    <source>
        <dbReference type="PIRSR" id="PIRSR602401-1"/>
    </source>
</evidence>
<dbReference type="PANTHER" id="PTHR24287:SF1">
    <property type="entry name" value="P450, PUTATIVE (EUROFUNG)-RELATED"/>
    <property type="match status" value="1"/>
</dbReference>
<keyword evidence="10" id="KW-1133">Transmembrane helix</keyword>
<evidence type="ECO:0000313" key="11">
    <source>
        <dbReference type="EMBL" id="KAF5383629.1"/>
    </source>
</evidence>
<dbReference type="InterPro" id="IPR001128">
    <property type="entry name" value="Cyt_P450"/>
</dbReference>
<evidence type="ECO:0000256" key="1">
    <source>
        <dbReference type="ARBA" id="ARBA00001971"/>
    </source>
</evidence>
<organism evidence="11 12">
    <name type="scientific">Tricholomella constricta</name>
    <dbReference type="NCBI Taxonomy" id="117010"/>
    <lineage>
        <taxon>Eukaryota</taxon>
        <taxon>Fungi</taxon>
        <taxon>Dikarya</taxon>
        <taxon>Basidiomycota</taxon>
        <taxon>Agaricomycotina</taxon>
        <taxon>Agaricomycetes</taxon>
        <taxon>Agaricomycetidae</taxon>
        <taxon>Agaricales</taxon>
        <taxon>Tricholomatineae</taxon>
        <taxon>Lyophyllaceae</taxon>
        <taxon>Tricholomella</taxon>
    </lineage>
</organism>
<dbReference type="OrthoDB" id="1470350at2759"/>
<dbReference type="InterPro" id="IPR047146">
    <property type="entry name" value="Cyt_P450_E_CYP52_fungi"/>
</dbReference>
<keyword evidence="10" id="KW-0472">Membrane</keyword>
<evidence type="ECO:0000256" key="4">
    <source>
        <dbReference type="ARBA" id="ARBA00022723"/>
    </source>
</evidence>
<proteinExistence type="inferred from homology"/>
<protein>
    <recommendedName>
        <fullName evidence="13">Cytochrome P450</fullName>
    </recommendedName>
</protein>
<evidence type="ECO:0000256" key="5">
    <source>
        <dbReference type="ARBA" id="ARBA00023002"/>
    </source>
</evidence>
<dbReference type="PANTHER" id="PTHR24287">
    <property type="entry name" value="P450, PUTATIVE (EUROFUNG)-RELATED"/>
    <property type="match status" value="1"/>
</dbReference>
<dbReference type="InterPro" id="IPR036396">
    <property type="entry name" value="Cyt_P450_sf"/>
</dbReference>
<evidence type="ECO:0008006" key="13">
    <source>
        <dbReference type="Google" id="ProtNLM"/>
    </source>
</evidence>
<dbReference type="GO" id="GO:0004497">
    <property type="term" value="F:monooxygenase activity"/>
    <property type="evidence" value="ECO:0007669"/>
    <property type="project" value="UniProtKB-KW"/>
</dbReference>
<keyword evidence="5 9" id="KW-0560">Oxidoreductase</keyword>
<dbReference type="PROSITE" id="PS00086">
    <property type="entry name" value="CYTOCHROME_P450"/>
    <property type="match status" value="1"/>
</dbReference>
<comment type="cofactor">
    <cofactor evidence="1 8">
        <name>heme</name>
        <dbReference type="ChEBI" id="CHEBI:30413"/>
    </cofactor>
</comment>
<sequence>MVVVRRIDDGNQRPGYSNYFSALIKPTLVLNVNCAVEHDGQWRDISRPSRQFAGVDHLAFVEIRRRRRFGPQELWTLAGYWTPLLMSRTTPGLNFLRRNLQVPVFVVCFIVVLGRWLELHLSIWVLASLPPVMIALHLIVRIVIREYAQAVDAALMGALPMRKGTRGGLSRVLFGHFGHSDGRLWRLVEDYGPVILCSNTIMTTSLEHMKIILSTDPSNYIRDESLHEAMGLVLGKGVFSSPDDMWKFHRTITRPFFNRNRATHLHLFTRHAQTVVSQISSCMKGGKSVDFQNLVRHSTLNIATDLLFGTCVSCLPYPTEANPNAALPFVTVTEFSEALLRVQEIVSERERIGWIWPLYELYRDKAKEPLRVIGRNLDPIIQWALGRKMMRTAGVTYHATHRGEEEETLLDHLIELTTEPRLVQSAILNTLIAGRAGTATTLTYIIYFLAQHPETTRRLRNEILENIGLTQIPDDKDMSRLKYLRAVINETLRLAPQTQYITRETVAATAWPSPNPDGKRIYIPAHAKILFDLSILHTSKDLWGPDADMFDPDRFLDHRYEKYLAPTPYIFVPFSSGPRTCLGKDFPYDEISITVIEILRHFTKITLPSTEQHQMSAARPLSSGVIQGLLVEMESTAVAV</sequence>
<dbReference type="GO" id="GO:0016705">
    <property type="term" value="F:oxidoreductase activity, acting on paired donors, with incorporation or reduction of molecular oxygen"/>
    <property type="evidence" value="ECO:0007669"/>
    <property type="project" value="InterPro"/>
</dbReference>
<reference evidence="11 12" key="1">
    <citation type="journal article" date="2020" name="ISME J.">
        <title>Uncovering the hidden diversity of litter-decomposition mechanisms in mushroom-forming fungi.</title>
        <authorList>
            <person name="Floudas D."/>
            <person name="Bentzer J."/>
            <person name="Ahren D."/>
            <person name="Johansson T."/>
            <person name="Persson P."/>
            <person name="Tunlid A."/>
        </authorList>
    </citation>
    <scope>NUCLEOTIDE SEQUENCE [LARGE SCALE GENOMIC DNA]</scope>
    <source>
        <strain evidence="11 12">CBS 661.87</strain>
    </source>
</reference>
<dbReference type="SUPFAM" id="SSF48264">
    <property type="entry name" value="Cytochrome P450"/>
    <property type="match status" value="1"/>
</dbReference>
<comment type="caution">
    <text evidence="11">The sequence shown here is derived from an EMBL/GenBank/DDBJ whole genome shotgun (WGS) entry which is preliminary data.</text>
</comment>
<evidence type="ECO:0000256" key="9">
    <source>
        <dbReference type="RuleBase" id="RU000461"/>
    </source>
</evidence>
<dbReference type="AlphaFoldDB" id="A0A8H5HI26"/>
<feature type="binding site" description="axial binding residue" evidence="8">
    <location>
        <position position="581"/>
    </location>
    <ligand>
        <name>heme</name>
        <dbReference type="ChEBI" id="CHEBI:30413"/>
    </ligand>
    <ligandPart>
        <name>Fe</name>
        <dbReference type="ChEBI" id="CHEBI:18248"/>
    </ligandPart>
</feature>
<dbReference type="PRINTS" id="PR00463">
    <property type="entry name" value="EP450I"/>
</dbReference>
<dbReference type="Gene3D" id="1.10.630.10">
    <property type="entry name" value="Cytochrome P450"/>
    <property type="match status" value="1"/>
</dbReference>
<dbReference type="GO" id="GO:0020037">
    <property type="term" value="F:heme binding"/>
    <property type="evidence" value="ECO:0007669"/>
    <property type="project" value="InterPro"/>
</dbReference>
<gene>
    <name evidence="11" type="ORF">D9615_003806</name>
</gene>
<dbReference type="EMBL" id="JAACJP010000006">
    <property type="protein sequence ID" value="KAF5383629.1"/>
    <property type="molecule type" value="Genomic_DNA"/>
</dbReference>
<evidence type="ECO:0000256" key="7">
    <source>
        <dbReference type="ARBA" id="ARBA00023033"/>
    </source>
</evidence>
<keyword evidence="3 8" id="KW-0349">Heme</keyword>
<feature type="transmembrane region" description="Helical" evidence="10">
    <location>
        <begin position="100"/>
        <end position="117"/>
    </location>
</feature>
<dbReference type="Pfam" id="PF00067">
    <property type="entry name" value="p450"/>
    <property type="match status" value="1"/>
</dbReference>
<evidence type="ECO:0000256" key="3">
    <source>
        <dbReference type="ARBA" id="ARBA00022617"/>
    </source>
</evidence>
<dbReference type="Proteomes" id="UP000565441">
    <property type="component" value="Unassembled WGS sequence"/>
</dbReference>
<name>A0A8H5HI26_9AGAR</name>